<sequence>MATFMINGQISTKIENKFLIINKISICRSGKYCFPCKSLVLYSTISKEKNLKYDRKLEEDINSVKNDKQLRDFLLQNRQFKISKTNIPLLKEISQEFDDEQSNSQDLQYAIFDKNQQQIIPPTTYKQHKQYYQWFVEQKTMQSLDNIDKSVSPKNSDQQKMDNISEQDDFCLSFEKSQYDEEEYTNNNSLFQEEIYEDTFSNDRKQKMNSLSDLDIKQEDEEIQVEDQHIQQFEQNQYKFPKFLYNKKNDNEKSKKANKNNKRPSIISQQDDIQNISFSELDSQQHLNYSQKNSDFKILAWISFVNKKVKTQSFSLNKNNLISARQFRLQLIDFNRKKKYQNVVLDDINLNYLMLGGQMIN</sequence>
<protein>
    <submittedName>
        <fullName evidence="1">Uncharacterized protein</fullName>
    </submittedName>
</protein>
<organism evidence="1 2">
    <name type="scientific">Pseudocohnilembus persalinus</name>
    <name type="common">Ciliate</name>
    <dbReference type="NCBI Taxonomy" id="266149"/>
    <lineage>
        <taxon>Eukaryota</taxon>
        <taxon>Sar</taxon>
        <taxon>Alveolata</taxon>
        <taxon>Ciliophora</taxon>
        <taxon>Intramacronucleata</taxon>
        <taxon>Oligohymenophorea</taxon>
        <taxon>Scuticociliatia</taxon>
        <taxon>Philasterida</taxon>
        <taxon>Pseudocohnilembidae</taxon>
        <taxon>Pseudocohnilembus</taxon>
    </lineage>
</organism>
<evidence type="ECO:0000313" key="1">
    <source>
        <dbReference type="EMBL" id="KRX05439.1"/>
    </source>
</evidence>
<reference evidence="1 2" key="1">
    <citation type="journal article" date="2015" name="Sci. Rep.">
        <title>Genome of the facultative scuticociliatosis pathogen Pseudocohnilembus persalinus provides insight into its virulence through horizontal gene transfer.</title>
        <authorList>
            <person name="Xiong J."/>
            <person name="Wang G."/>
            <person name="Cheng J."/>
            <person name="Tian M."/>
            <person name="Pan X."/>
            <person name="Warren A."/>
            <person name="Jiang C."/>
            <person name="Yuan D."/>
            <person name="Miao W."/>
        </authorList>
    </citation>
    <scope>NUCLEOTIDE SEQUENCE [LARGE SCALE GENOMIC DNA]</scope>
    <source>
        <strain evidence="1">36N120E</strain>
    </source>
</reference>
<name>A0A0V0QSZ3_PSEPJ</name>
<proteinExistence type="predicted"/>
<dbReference type="EMBL" id="LDAU01000108">
    <property type="protein sequence ID" value="KRX05439.1"/>
    <property type="molecule type" value="Genomic_DNA"/>
</dbReference>
<dbReference type="InParanoid" id="A0A0V0QSZ3"/>
<dbReference type="Proteomes" id="UP000054937">
    <property type="component" value="Unassembled WGS sequence"/>
</dbReference>
<evidence type="ECO:0000313" key="2">
    <source>
        <dbReference type="Proteomes" id="UP000054937"/>
    </source>
</evidence>
<comment type="caution">
    <text evidence="1">The sequence shown here is derived from an EMBL/GenBank/DDBJ whole genome shotgun (WGS) entry which is preliminary data.</text>
</comment>
<keyword evidence="2" id="KW-1185">Reference proteome</keyword>
<accession>A0A0V0QSZ3</accession>
<gene>
    <name evidence="1" type="ORF">PPERSA_05548</name>
</gene>
<dbReference type="AlphaFoldDB" id="A0A0V0QSZ3"/>